<dbReference type="Proteomes" id="UP000321518">
    <property type="component" value="Unassembled WGS sequence"/>
</dbReference>
<reference evidence="2 3" key="1">
    <citation type="submission" date="2019-07" db="EMBL/GenBank/DDBJ databases">
        <title>Rhodotorula toruloides NBRC10032 genome sequencing.</title>
        <authorList>
            <person name="Shida Y."/>
            <person name="Takaku H."/>
            <person name="Ogasawara W."/>
            <person name="Mori K."/>
        </authorList>
    </citation>
    <scope>NUCLEOTIDE SEQUENCE [LARGE SCALE GENOMIC DNA]</scope>
    <source>
        <strain evidence="2 3">NBRC10032</strain>
    </source>
</reference>
<organism evidence="2 3">
    <name type="scientific">Rhodotorula toruloides</name>
    <name type="common">Yeast</name>
    <name type="synonym">Rhodosporidium toruloides</name>
    <dbReference type="NCBI Taxonomy" id="5286"/>
    <lineage>
        <taxon>Eukaryota</taxon>
        <taxon>Fungi</taxon>
        <taxon>Dikarya</taxon>
        <taxon>Basidiomycota</taxon>
        <taxon>Pucciniomycotina</taxon>
        <taxon>Microbotryomycetes</taxon>
        <taxon>Sporidiobolales</taxon>
        <taxon>Sporidiobolaceae</taxon>
        <taxon>Rhodotorula</taxon>
    </lineage>
</organism>
<dbReference type="OrthoDB" id="10632497at2759"/>
<gene>
    <name evidence="2" type="ORF">Rt10032_c05g2195</name>
</gene>
<evidence type="ECO:0000313" key="2">
    <source>
        <dbReference type="EMBL" id="GEM08178.1"/>
    </source>
</evidence>
<evidence type="ECO:0000313" key="3">
    <source>
        <dbReference type="Proteomes" id="UP000321518"/>
    </source>
</evidence>
<dbReference type="EMBL" id="BJWK01000005">
    <property type="protein sequence ID" value="GEM08178.1"/>
    <property type="molecule type" value="Genomic_DNA"/>
</dbReference>
<comment type="caution">
    <text evidence="2">The sequence shown here is derived from an EMBL/GenBank/DDBJ whole genome shotgun (WGS) entry which is preliminary data.</text>
</comment>
<proteinExistence type="predicted"/>
<evidence type="ECO:0000256" key="1">
    <source>
        <dbReference type="SAM" id="MobiDB-lite"/>
    </source>
</evidence>
<feature type="region of interest" description="Disordered" evidence="1">
    <location>
        <begin position="103"/>
        <end position="123"/>
    </location>
</feature>
<accession>A0A511KCS5</accession>
<name>A0A511KCS5_RHOTO</name>
<protein>
    <submittedName>
        <fullName evidence="2">Uncharacterized protein</fullName>
    </submittedName>
</protein>
<dbReference type="AlphaFoldDB" id="A0A511KCS5"/>
<sequence>MKSRFANLTGKVGDCLLRIAPKLGCDSATASRRKSIHKDANGTALLLCPDMLRGTPFRFIRYDNLVIATFESFQALEQFVKLEAPLFQVILAAVKTRRDLKNKLREEENEKDMAGACSSRRSY</sequence>
<feature type="compositionally biased region" description="Basic and acidic residues" evidence="1">
    <location>
        <begin position="103"/>
        <end position="113"/>
    </location>
</feature>